<dbReference type="OrthoDB" id="10051416at2759"/>
<dbReference type="Proteomes" id="UP000286415">
    <property type="component" value="Unassembled WGS sequence"/>
</dbReference>
<dbReference type="InParanoid" id="A0A419PLF6"/>
<dbReference type="AlphaFoldDB" id="A0A419PLF6"/>
<accession>A0A419PLF6</accession>
<protein>
    <submittedName>
        <fullName evidence="2">Uncharacterized protein</fullName>
    </submittedName>
</protein>
<reference evidence="2 3" key="2">
    <citation type="journal article" date="2021" name="Genomics">
        <title>High-quality reference genome for Clonorchis sinensis.</title>
        <authorList>
            <person name="Young N.D."/>
            <person name="Stroehlein A.J."/>
            <person name="Kinkar L."/>
            <person name="Wang T."/>
            <person name="Sohn W.M."/>
            <person name="Chang B.C.H."/>
            <person name="Kaur P."/>
            <person name="Weisz D."/>
            <person name="Dudchenko O."/>
            <person name="Aiden E.L."/>
            <person name="Korhonen P.K."/>
            <person name="Gasser R.B."/>
        </authorList>
    </citation>
    <scope>NUCLEOTIDE SEQUENCE [LARGE SCALE GENOMIC DNA]</scope>
    <source>
        <strain evidence="2">Cs-k2</strain>
    </source>
</reference>
<name>A0A419PLF6_CLOSI</name>
<organism evidence="2 3">
    <name type="scientific">Clonorchis sinensis</name>
    <name type="common">Chinese liver fluke</name>
    <dbReference type="NCBI Taxonomy" id="79923"/>
    <lineage>
        <taxon>Eukaryota</taxon>
        <taxon>Metazoa</taxon>
        <taxon>Spiralia</taxon>
        <taxon>Lophotrochozoa</taxon>
        <taxon>Platyhelminthes</taxon>
        <taxon>Trematoda</taxon>
        <taxon>Digenea</taxon>
        <taxon>Opisthorchiida</taxon>
        <taxon>Opisthorchiata</taxon>
        <taxon>Opisthorchiidae</taxon>
        <taxon>Clonorchis</taxon>
    </lineage>
</organism>
<proteinExistence type="predicted"/>
<keyword evidence="3" id="KW-1185">Reference proteome</keyword>
<evidence type="ECO:0000256" key="1">
    <source>
        <dbReference type="SAM" id="MobiDB-lite"/>
    </source>
</evidence>
<sequence length="101" mass="11232">MTKTLSDLHQTISNAREANPSVGARRLMRLEPESTDWKIRGSNPASASRLPLCRLEQTGSILALVLPSGDMAMLKKRQPSLAKYTHLQTNLVLRETHLKPS</sequence>
<feature type="region of interest" description="Disordered" evidence="1">
    <location>
        <begin position="1"/>
        <end position="26"/>
    </location>
</feature>
<reference evidence="2 3" key="1">
    <citation type="journal article" date="2018" name="Biotechnol. Adv.">
        <title>Improved genomic resources and new bioinformatic workflow for the carcinogenic parasite Clonorchis sinensis: Biotechnological implications.</title>
        <authorList>
            <person name="Wang D."/>
            <person name="Korhonen P.K."/>
            <person name="Gasser R.B."/>
            <person name="Young N.D."/>
        </authorList>
    </citation>
    <scope>NUCLEOTIDE SEQUENCE [LARGE SCALE GENOMIC DNA]</scope>
    <source>
        <strain evidence="2">Cs-k2</strain>
    </source>
</reference>
<feature type="compositionally biased region" description="Polar residues" evidence="1">
    <location>
        <begin position="1"/>
        <end position="16"/>
    </location>
</feature>
<gene>
    <name evidence="2" type="ORF">CSKR_104414</name>
</gene>
<comment type="caution">
    <text evidence="2">The sequence shown here is derived from an EMBL/GenBank/DDBJ whole genome shotgun (WGS) entry which is preliminary data.</text>
</comment>
<dbReference type="EMBL" id="NIRI02000013">
    <property type="protein sequence ID" value="KAG5453309.1"/>
    <property type="molecule type" value="Genomic_DNA"/>
</dbReference>
<evidence type="ECO:0000313" key="2">
    <source>
        <dbReference type="EMBL" id="KAG5453309.1"/>
    </source>
</evidence>
<evidence type="ECO:0000313" key="3">
    <source>
        <dbReference type="Proteomes" id="UP000286415"/>
    </source>
</evidence>